<dbReference type="SUPFAM" id="SSF52540">
    <property type="entry name" value="P-loop containing nucleoside triphosphate hydrolases"/>
    <property type="match status" value="1"/>
</dbReference>
<dbReference type="GO" id="GO:0005524">
    <property type="term" value="F:ATP binding"/>
    <property type="evidence" value="ECO:0007669"/>
    <property type="project" value="UniProtKB-KW"/>
</dbReference>
<dbReference type="Proteomes" id="UP000006443">
    <property type="component" value="Unassembled WGS sequence"/>
</dbReference>
<keyword evidence="6" id="KW-0067">ATP-binding</keyword>
<evidence type="ECO:0000313" key="12">
    <source>
        <dbReference type="EMBL" id="EEG78312.1"/>
    </source>
</evidence>
<dbReference type="CDD" id="cd03241">
    <property type="entry name" value="ABC_RecN"/>
    <property type="match status" value="2"/>
</dbReference>
<keyword evidence="13" id="KW-1185">Reference proteome</keyword>
<dbReference type="Gene3D" id="3.40.50.300">
    <property type="entry name" value="P-loop containing nucleotide triphosphate hydrolases"/>
    <property type="match status" value="2"/>
</dbReference>
<accession>C0GE18</accession>
<proteinExistence type="inferred from homology"/>
<evidence type="ECO:0000256" key="4">
    <source>
        <dbReference type="ARBA" id="ARBA00022741"/>
    </source>
</evidence>
<dbReference type="GO" id="GO:0009432">
    <property type="term" value="P:SOS response"/>
    <property type="evidence" value="ECO:0007669"/>
    <property type="project" value="TreeGrafter"/>
</dbReference>
<sequence>MLRLLEVQNLALIDNLAFYPGKGLNVITGETGAGKSMLLGAVSLLLGERATSEAIRSGQEAAVMQAVFTPPPEILAAHDLTAEEEGLSLCREIRRDGPNICRINGRVQPLAAMSAAGRALVDLHGQNRQQSLLDPETQRELLDSFGGEALAKEAAEVRRQYGRLAELNKLVTSLGSDDASLAREADFLQFQLTEIEEAALSVEEEEELTLDFQRLTHARTLLEKTASLYSELYEGAMEGAVVDRLGAVEKELASAASLDESLSDILDNVASATQQLTEAARELRAYHDSISLDDARLQEVTQRLETYKKITKKYGPTVDDVLALAAKLSEELQTFQARGEKLAEAEREAAAASASLEKKAAKLSVLRQKAAAQLSAKINEALQSLALPGAQFAITVEPGEKCGPTGCDKVEFIFAANPGEPQRALAKTASGGEISRVMLAIKSVLAQQDLVPTLIFDEIDAGIGGLTIRSVADKLWQLAQHRQVICVTHQPLIAAAADHHFTIYKEASGKRTVTRLRKLEHEQRENELSRMLGGEEGVALQHAKELLNKNKK</sequence>
<evidence type="ECO:0000259" key="11">
    <source>
        <dbReference type="Pfam" id="PF02463"/>
    </source>
</evidence>
<feature type="coiled-coil region" evidence="10">
    <location>
        <begin position="325"/>
        <end position="362"/>
    </location>
</feature>
<dbReference type="OrthoDB" id="9806954at2"/>
<dbReference type="PANTHER" id="PTHR11059:SF0">
    <property type="entry name" value="DNA REPAIR PROTEIN RECN"/>
    <property type="match status" value="1"/>
</dbReference>
<name>C0GE18_DETAL</name>
<protein>
    <recommendedName>
        <fullName evidence="3 9">DNA repair protein RecN</fullName>
    </recommendedName>
    <alternativeName>
        <fullName evidence="8 9">Recombination protein N</fullName>
    </alternativeName>
</protein>
<evidence type="ECO:0000256" key="10">
    <source>
        <dbReference type="SAM" id="Coils"/>
    </source>
</evidence>
<comment type="similarity">
    <text evidence="2 9">Belongs to the RecN family.</text>
</comment>
<dbReference type="InterPro" id="IPR004604">
    <property type="entry name" value="DNA_recomb/repair_RecN"/>
</dbReference>
<dbReference type="AlphaFoldDB" id="C0GE18"/>
<dbReference type="GO" id="GO:0006281">
    <property type="term" value="P:DNA repair"/>
    <property type="evidence" value="ECO:0007669"/>
    <property type="project" value="UniProtKB-KW"/>
</dbReference>
<gene>
    <name evidence="12" type="ORF">DealDRAFT_0727</name>
</gene>
<dbReference type="FunFam" id="3.40.50.300:FF:000356">
    <property type="entry name" value="DNA repair protein RecN"/>
    <property type="match status" value="1"/>
</dbReference>
<keyword evidence="7 9" id="KW-0234">DNA repair</keyword>
<dbReference type="Pfam" id="PF02463">
    <property type="entry name" value="SMC_N"/>
    <property type="match status" value="1"/>
</dbReference>
<keyword evidence="10" id="KW-0175">Coiled coil</keyword>
<dbReference type="GO" id="GO:0006310">
    <property type="term" value="P:DNA recombination"/>
    <property type="evidence" value="ECO:0007669"/>
    <property type="project" value="InterPro"/>
</dbReference>
<evidence type="ECO:0000256" key="1">
    <source>
        <dbReference type="ARBA" id="ARBA00003618"/>
    </source>
</evidence>
<comment type="function">
    <text evidence="1 9">May be involved in recombinational repair of damaged DNA.</text>
</comment>
<reference evidence="12 13" key="1">
    <citation type="submission" date="2009-02" db="EMBL/GenBank/DDBJ databases">
        <title>Sequencing of the draft genome and assembly of Dethiobacter alkaliphilus AHT 1.</title>
        <authorList>
            <consortium name="US DOE Joint Genome Institute (JGI-PGF)"/>
            <person name="Lucas S."/>
            <person name="Copeland A."/>
            <person name="Lapidus A."/>
            <person name="Glavina del Rio T."/>
            <person name="Dalin E."/>
            <person name="Tice H."/>
            <person name="Bruce D."/>
            <person name="Goodwin L."/>
            <person name="Pitluck S."/>
            <person name="Larimer F."/>
            <person name="Land M.L."/>
            <person name="Hauser L."/>
            <person name="Muyzer G."/>
        </authorList>
    </citation>
    <scope>NUCLEOTIDE SEQUENCE [LARGE SCALE GENOMIC DNA]</scope>
    <source>
        <strain evidence="12 13">AHT 1</strain>
    </source>
</reference>
<dbReference type="eggNOG" id="COG0497">
    <property type="taxonomic scope" value="Bacteria"/>
</dbReference>
<organism evidence="12 13">
    <name type="scientific">Dethiobacter alkaliphilus AHT 1</name>
    <dbReference type="NCBI Taxonomy" id="555088"/>
    <lineage>
        <taxon>Bacteria</taxon>
        <taxon>Bacillati</taxon>
        <taxon>Bacillota</taxon>
        <taxon>Dethiobacteria</taxon>
        <taxon>Dethiobacterales</taxon>
        <taxon>Dethiobacteraceae</taxon>
        <taxon>Dethiobacter</taxon>
    </lineage>
</organism>
<dbReference type="STRING" id="555088.DealDRAFT_0727"/>
<dbReference type="GO" id="GO:0043590">
    <property type="term" value="C:bacterial nucleoid"/>
    <property type="evidence" value="ECO:0007669"/>
    <property type="project" value="TreeGrafter"/>
</dbReference>
<keyword evidence="5 9" id="KW-0227">DNA damage</keyword>
<feature type="domain" description="RecF/RecN/SMC N-terminal" evidence="11">
    <location>
        <begin position="15"/>
        <end position="509"/>
    </location>
</feature>
<evidence type="ECO:0000256" key="6">
    <source>
        <dbReference type="ARBA" id="ARBA00022840"/>
    </source>
</evidence>
<dbReference type="InterPro" id="IPR003395">
    <property type="entry name" value="RecF/RecN/SMC_N"/>
</dbReference>
<evidence type="ECO:0000256" key="9">
    <source>
        <dbReference type="PIRNR" id="PIRNR003128"/>
    </source>
</evidence>
<dbReference type="PANTHER" id="PTHR11059">
    <property type="entry name" value="DNA REPAIR PROTEIN RECN"/>
    <property type="match status" value="1"/>
</dbReference>
<dbReference type="RefSeq" id="WP_008514961.1">
    <property type="nucleotide sequence ID" value="NZ_ACJM01000003.1"/>
</dbReference>
<dbReference type="InterPro" id="IPR027417">
    <property type="entry name" value="P-loop_NTPase"/>
</dbReference>
<evidence type="ECO:0000256" key="8">
    <source>
        <dbReference type="ARBA" id="ARBA00033408"/>
    </source>
</evidence>
<evidence type="ECO:0000256" key="3">
    <source>
        <dbReference type="ARBA" id="ARBA00021315"/>
    </source>
</evidence>
<evidence type="ECO:0000256" key="2">
    <source>
        <dbReference type="ARBA" id="ARBA00009441"/>
    </source>
</evidence>
<dbReference type="NCBIfam" id="TIGR00634">
    <property type="entry name" value="recN"/>
    <property type="match status" value="1"/>
</dbReference>
<evidence type="ECO:0000256" key="5">
    <source>
        <dbReference type="ARBA" id="ARBA00022763"/>
    </source>
</evidence>
<evidence type="ECO:0000313" key="13">
    <source>
        <dbReference type="Proteomes" id="UP000006443"/>
    </source>
</evidence>
<dbReference type="EMBL" id="ACJM01000003">
    <property type="protein sequence ID" value="EEG78312.1"/>
    <property type="molecule type" value="Genomic_DNA"/>
</dbReference>
<dbReference type="PIRSF" id="PIRSF003128">
    <property type="entry name" value="RecN"/>
    <property type="match status" value="1"/>
</dbReference>
<comment type="caution">
    <text evidence="12">The sequence shown here is derived from an EMBL/GenBank/DDBJ whole genome shotgun (WGS) entry which is preliminary data.</text>
</comment>
<keyword evidence="4" id="KW-0547">Nucleotide-binding</keyword>
<evidence type="ECO:0000256" key="7">
    <source>
        <dbReference type="ARBA" id="ARBA00023204"/>
    </source>
</evidence>